<dbReference type="RefSeq" id="WP_229536760.1">
    <property type="nucleotide sequence ID" value="NZ_JAJHJB010000041.1"/>
</dbReference>
<protein>
    <submittedName>
        <fullName evidence="2">Poly-beta-1,6-N-acetyl-D-glucosamine biosynthesis protein PgaD</fullName>
    </submittedName>
</protein>
<keyword evidence="1" id="KW-1133">Transmembrane helix</keyword>
<dbReference type="EMBL" id="JAJHJB010000041">
    <property type="protein sequence ID" value="MCC5467819.1"/>
    <property type="molecule type" value="Genomic_DNA"/>
</dbReference>
<gene>
    <name evidence="2" type="ORF">LMF89_21015</name>
</gene>
<feature type="transmembrane region" description="Helical" evidence="1">
    <location>
        <begin position="32"/>
        <end position="54"/>
    </location>
</feature>
<reference evidence="2" key="1">
    <citation type="submission" date="2021-11" db="EMBL/GenBank/DDBJ databases">
        <title>Description of a new species Pelosinus isolated from the bottom sediments of Lake Baikal.</title>
        <authorList>
            <person name="Zakharyuk A."/>
        </authorList>
    </citation>
    <scope>NUCLEOTIDE SEQUENCE</scope>
    <source>
        <strain evidence="2">Bkl1</strain>
    </source>
</reference>
<organism evidence="2 3">
    <name type="scientific">Pelosinus baikalensis</name>
    <dbReference type="NCBI Taxonomy" id="2892015"/>
    <lineage>
        <taxon>Bacteria</taxon>
        <taxon>Bacillati</taxon>
        <taxon>Bacillota</taxon>
        <taxon>Negativicutes</taxon>
        <taxon>Selenomonadales</taxon>
        <taxon>Sporomusaceae</taxon>
        <taxon>Pelosinus</taxon>
    </lineage>
</organism>
<accession>A0ABS8HZ76</accession>
<name>A0ABS8HZ76_9FIRM</name>
<evidence type="ECO:0000256" key="1">
    <source>
        <dbReference type="SAM" id="Phobius"/>
    </source>
</evidence>
<proteinExistence type="predicted"/>
<evidence type="ECO:0000313" key="2">
    <source>
        <dbReference type="EMBL" id="MCC5467819.1"/>
    </source>
</evidence>
<evidence type="ECO:0000313" key="3">
    <source>
        <dbReference type="Proteomes" id="UP001165492"/>
    </source>
</evidence>
<keyword evidence="1" id="KW-0812">Transmembrane</keyword>
<keyword evidence="3" id="KW-1185">Reference proteome</keyword>
<comment type="caution">
    <text evidence="2">The sequence shown here is derived from an EMBL/GenBank/DDBJ whole genome shotgun (WGS) entry which is preliminary data.</text>
</comment>
<keyword evidence="1" id="KW-0472">Membrane</keyword>
<dbReference type="Proteomes" id="UP001165492">
    <property type="component" value="Unassembled WGS sequence"/>
</dbReference>
<feature type="transmembrane region" description="Helical" evidence="1">
    <location>
        <begin position="74"/>
        <end position="95"/>
    </location>
</feature>
<sequence length="117" mass="13716">MRDIVVTQSRRSRKNKELAIGRRALFGGVKSILYIAAWAFLLYVLQPFITAVAWWKGHQMMMENVLSLSVINTIFTVMEYIVCFGMVTLFAMLSWSEWNHWRLSRPVQSSLFVRLQK</sequence>